<sequence length="218" mass="24494">MRRKGKITNWIDDKGFGFITPSDGGEQIFVHITSFDRTQGRPAAKASVTYELKGDSRGRVRAENVKFSGRSLRRCAAAGWRLSTIAIPLAFLACVVALSLTAELTHEIMWLYLLASPITFLLYAKDKSAAKTNRRRTPENRLHLFALIGGWPGAWVAQQLLRHKSRKRSFRVFFWVTVVINCGALVWISTPEGAQIVKSTLDFASALLPQHTHIEWAK</sequence>
<dbReference type="EMBL" id="CP017415">
    <property type="protein sequence ID" value="AOU99526.1"/>
    <property type="molecule type" value="Genomic_DNA"/>
</dbReference>
<dbReference type="KEGG" id="aprs:BI364_04100"/>
<dbReference type="PROSITE" id="PS51857">
    <property type="entry name" value="CSD_2"/>
    <property type="match status" value="1"/>
</dbReference>
<protein>
    <recommendedName>
        <fullName evidence="3">CSD domain-containing protein</fullName>
    </recommendedName>
</protein>
<dbReference type="InterPro" id="IPR052069">
    <property type="entry name" value="Ca-reg_mRNA-binding_domain"/>
</dbReference>
<name>A0A1D8ISS9_9GAMM</name>
<keyword evidence="2" id="KW-1133">Transmembrane helix</keyword>
<dbReference type="GO" id="GO:0043488">
    <property type="term" value="P:regulation of mRNA stability"/>
    <property type="evidence" value="ECO:0007669"/>
    <property type="project" value="TreeGrafter"/>
</dbReference>
<dbReference type="AlphaFoldDB" id="A0A1D8ISS9"/>
<evidence type="ECO:0000259" key="3">
    <source>
        <dbReference type="PROSITE" id="PS51857"/>
    </source>
</evidence>
<dbReference type="InterPro" id="IPR010718">
    <property type="entry name" value="DUF1294"/>
</dbReference>
<feature type="transmembrane region" description="Helical" evidence="2">
    <location>
        <begin position="172"/>
        <end position="190"/>
    </location>
</feature>
<evidence type="ECO:0000313" key="5">
    <source>
        <dbReference type="Proteomes" id="UP000095401"/>
    </source>
</evidence>
<dbReference type="CDD" id="cd04458">
    <property type="entry name" value="CSP_CDS"/>
    <property type="match status" value="1"/>
</dbReference>
<dbReference type="InterPro" id="IPR002059">
    <property type="entry name" value="CSP_DNA-bd"/>
</dbReference>
<dbReference type="PANTHER" id="PTHR12962">
    <property type="entry name" value="CALCIUM-REGULATED HEAT STABLE PROTEIN CRHSP-24-RELATED"/>
    <property type="match status" value="1"/>
</dbReference>
<dbReference type="RefSeq" id="WP_070079874.1">
    <property type="nucleotide sequence ID" value="NZ_CP017415.1"/>
</dbReference>
<dbReference type="SMART" id="SM00357">
    <property type="entry name" value="CSP"/>
    <property type="match status" value="1"/>
</dbReference>
<dbReference type="GO" id="GO:0005829">
    <property type="term" value="C:cytosol"/>
    <property type="evidence" value="ECO:0007669"/>
    <property type="project" value="UniProtKB-ARBA"/>
</dbReference>
<feature type="domain" description="CSD" evidence="3">
    <location>
        <begin position="2"/>
        <end position="67"/>
    </location>
</feature>
<proteinExistence type="predicted"/>
<keyword evidence="2" id="KW-0472">Membrane</keyword>
<accession>A0A1D8ISS9</accession>
<keyword evidence="2" id="KW-0812">Transmembrane</keyword>
<dbReference type="PANTHER" id="PTHR12962:SF1">
    <property type="entry name" value="COLD SHOCK DOMAIN-CONTAINING PROTEIN CG9705"/>
    <property type="match status" value="1"/>
</dbReference>
<gene>
    <name evidence="4" type="ORF">BI364_04100</name>
</gene>
<dbReference type="InterPro" id="IPR012340">
    <property type="entry name" value="NA-bd_OB-fold"/>
</dbReference>
<keyword evidence="1" id="KW-0597">Phosphoprotein</keyword>
<evidence type="ECO:0000256" key="2">
    <source>
        <dbReference type="SAM" id="Phobius"/>
    </source>
</evidence>
<evidence type="ECO:0000256" key="1">
    <source>
        <dbReference type="ARBA" id="ARBA00022553"/>
    </source>
</evidence>
<dbReference type="SUPFAM" id="SSF50249">
    <property type="entry name" value="Nucleic acid-binding proteins"/>
    <property type="match status" value="1"/>
</dbReference>
<evidence type="ECO:0000313" key="4">
    <source>
        <dbReference type="EMBL" id="AOU99526.1"/>
    </source>
</evidence>
<keyword evidence="5" id="KW-1185">Reference proteome</keyword>
<dbReference type="InterPro" id="IPR011129">
    <property type="entry name" value="CSD"/>
</dbReference>
<dbReference type="GO" id="GO:0003730">
    <property type="term" value="F:mRNA 3'-UTR binding"/>
    <property type="evidence" value="ECO:0007669"/>
    <property type="project" value="TreeGrafter"/>
</dbReference>
<reference evidence="5" key="1">
    <citation type="submission" date="2016-09" db="EMBL/GenBank/DDBJ databases">
        <title>Acidihalobacter prosperus F5.</title>
        <authorList>
            <person name="Khaleque H.N."/>
            <person name="Ramsay J.P."/>
            <person name="Kaksonen A.H."/>
            <person name="Boxall N.J."/>
            <person name="Watkin E.L.J."/>
        </authorList>
    </citation>
    <scope>NUCLEOTIDE SEQUENCE [LARGE SCALE GENOMIC DNA]</scope>
    <source>
        <strain evidence="5">F5</strain>
    </source>
</reference>
<feature type="transmembrane region" description="Helical" evidence="2">
    <location>
        <begin position="108"/>
        <end position="124"/>
    </location>
</feature>
<dbReference type="Proteomes" id="UP000095401">
    <property type="component" value="Chromosome"/>
</dbReference>
<organism evidence="4 5">
    <name type="scientific">Acidihalobacter yilgarnensis</name>
    <dbReference type="NCBI Taxonomy" id="2819280"/>
    <lineage>
        <taxon>Bacteria</taxon>
        <taxon>Pseudomonadati</taxon>
        <taxon>Pseudomonadota</taxon>
        <taxon>Gammaproteobacteria</taxon>
        <taxon>Chromatiales</taxon>
        <taxon>Ectothiorhodospiraceae</taxon>
        <taxon>Acidihalobacter</taxon>
    </lineage>
</organism>
<dbReference type="Pfam" id="PF06961">
    <property type="entry name" value="DUF1294"/>
    <property type="match status" value="1"/>
</dbReference>
<feature type="transmembrane region" description="Helical" evidence="2">
    <location>
        <begin position="80"/>
        <end position="102"/>
    </location>
</feature>
<dbReference type="Gene3D" id="2.40.50.140">
    <property type="entry name" value="Nucleic acid-binding proteins"/>
    <property type="match status" value="1"/>
</dbReference>
<dbReference type="Pfam" id="PF00313">
    <property type="entry name" value="CSD"/>
    <property type="match status" value="1"/>
</dbReference>